<dbReference type="GO" id="GO:0009986">
    <property type="term" value="C:cell surface"/>
    <property type="evidence" value="ECO:0007669"/>
    <property type="project" value="TreeGrafter"/>
</dbReference>
<evidence type="ECO:0000313" key="14">
    <source>
        <dbReference type="Proteomes" id="UP000245942"/>
    </source>
</evidence>
<dbReference type="PANTHER" id="PTHR31297">
    <property type="entry name" value="GLUCAN ENDO-1,6-BETA-GLUCOSIDASE B"/>
    <property type="match status" value="1"/>
</dbReference>
<dbReference type="RefSeq" id="XP_025350863.1">
    <property type="nucleotide sequence ID" value="XM_025490555.1"/>
</dbReference>
<evidence type="ECO:0000313" key="13">
    <source>
        <dbReference type="EMBL" id="PWN23703.1"/>
    </source>
</evidence>
<keyword evidence="7" id="KW-0961">Cell wall biogenesis/degradation</keyword>
<feature type="region of interest" description="Disordered" evidence="11">
    <location>
        <begin position="1"/>
        <end position="36"/>
    </location>
</feature>
<dbReference type="STRING" id="1684307.A0A316UID7"/>
<comment type="catalytic activity">
    <reaction evidence="8">
        <text>Successive hydrolysis of beta-D-glucose units from the non-reducing ends of (1-&gt;3)-beta-D-glucans, releasing alpha-glucose.</text>
        <dbReference type="EC" id="3.2.1.58"/>
    </reaction>
</comment>
<evidence type="ECO:0000256" key="7">
    <source>
        <dbReference type="ARBA" id="ARBA00023316"/>
    </source>
</evidence>
<feature type="domain" description="Glycoside hydrolase family 5" evidence="12">
    <location>
        <begin position="113"/>
        <end position="364"/>
    </location>
</feature>
<evidence type="ECO:0000256" key="11">
    <source>
        <dbReference type="SAM" id="MobiDB-lite"/>
    </source>
</evidence>
<keyword evidence="4" id="KW-0732">Signal</keyword>
<dbReference type="InterPro" id="IPR050386">
    <property type="entry name" value="Glycosyl_hydrolase_5"/>
</dbReference>
<evidence type="ECO:0000256" key="2">
    <source>
        <dbReference type="ARBA" id="ARBA00005641"/>
    </source>
</evidence>
<evidence type="ECO:0000256" key="1">
    <source>
        <dbReference type="ARBA" id="ARBA00004613"/>
    </source>
</evidence>
<evidence type="ECO:0000256" key="6">
    <source>
        <dbReference type="ARBA" id="ARBA00023295"/>
    </source>
</evidence>
<keyword evidence="3" id="KW-0964">Secreted</keyword>
<dbReference type="SUPFAM" id="SSF51445">
    <property type="entry name" value="(Trans)glycosidases"/>
    <property type="match status" value="1"/>
</dbReference>
<dbReference type="GO" id="GO:0004338">
    <property type="term" value="F:glucan exo-1,3-beta-glucosidase activity"/>
    <property type="evidence" value="ECO:0007669"/>
    <property type="project" value="UniProtKB-EC"/>
</dbReference>
<gene>
    <name evidence="13" type="ORF">BCV69DRAFT_254363</name>
</gene>
<dbReference type="Pfam" id="PF00150">
    <property type="entry name" value="Cellulase"/>
    <property type="match status" value="1"/>
</dbReference>
<comment type="subcellular location">
    <subcellularLocation>
        <location evidence="1">Secreted</location>
    </subcellularLocation>
</comment>
<evidence type="ECO:0000256" key="5">
    <source>
        <dbReference type="ARBA" id="ARBA00022801"/>
    </source>
</evidence>
<evidence type="ECO:0000256" key="8">
    <source>
        <dbReference type="ARBA" id="ARBA00036824"/>
    </source>
</evidence>
<dbReference type="PANTHER" id="PTHR31297:SF1">
    <property type="entry name" value="GLUCAN 1,3-BETA-GLUCOSIDASE I_II-RELATED"/>
    <property type="match status" value="1"/>
</dbReference>
<dbReference type="Proteomes" id="UP000245942">
    <property type="component" value="Unassembled WGS sequence"/>
</dbReference>
<proteinExistence type="inferred from homology"/>
<dbReference type="EC" id="3.2.1.58" evidence="9"/>
<comment type="similarity">
    <text evidence="2 10">Belongs to the glycosyl hydrolase 5 (cellulase A) family.</text>
</comment>
<keyword evidence="14" id="KW-1185">Reference proteome</keyword>
<accession>A0A316UID7</accession>
<evidence type="ECO:0000256" key="10">
    <source>
        <dbReference type="RuleBase" id="RU361153"/>
    </source>
</evidence>
<sequence length="483" mass="52435">MSNDNSSSDTSGSDRAGSGGSSSSGSSSGSTGTATSSGAAAAATSTAPTTLAKWNLTDSNNKMYGVSLGNWLVIERWMDEDWMVQTGGSDAWDEWTLTENLGSDAASVLTEHWNSWITEEELDTFKSAGMNHVRIPVGYWAFIPAASGEPYLAMSGQTDQLTKMLGWLNARGMYASIDLHGMPGSQNGDQASGHNTSKVEWFTDTNQQLSYQTLNATIAYIKASEYASTVSSIGVVNEPRPSHYSFSSSEASANWDTLENYYETAYQICLEAEIPMLFHHGFWSGSGTPANHWRSFATGKNPNYLGYEDHPYPGWFTPQNNSESYMKDNACDIIQGAVGYPVPMLITEWSSINGVYSDSWTQQWTNIQLAGYAWSGGSIFWSGKVMNSTTQILSLPNELQMLYSGITLIQAGILPIPSSSTESNVDFLSSLSGANGCGTFQTDTWTNPSTSGSSYNERRSLDDRSLGIDSASLLKKRLQDSEN</sequence>
<dbReference type="InterPro" id="IPR001547">
    <property type="entry name" value="Glyco_hydro_5"/>
</dbReference>
<organism evidence="13 14">
    <name type="scientific">Pseudomicrostroma glucosiphilum</name>
    <dbReference type="NCBI Taxonomy" id="1684307"/>
    <lineage>
        <taxon>Eukaryota</taxon>
        <taxon>Fungi</taxon>
        <taxon>Dikarya</taxon>
        <taxon>Basidiomycota</taxon>
        <taxon>Ustilaginomycotina</taxon>
        <taxon>Exobasidiomycetes</taxon>
        <taxon>Microstromatales</taxon>
        <taxon>Microstromatales incertae sedis</taxon>
        <taxon>Pseudomicrostroma</taxon>
    </lineage>
</organism>
<dbReference type="GO" id="GO:0009251">
    <property type="term" value="P:glucan catabolic process"/>
    <property type="evidence" value="ECO:0007669"/>
    <property type="project" value="TreeGrafter"/>
</dbReference>
<protein>
    <recommendedName>
        <fullName evidence="9">glucan 1,3-beta-glucosidase</fullName>
        <ecNumber evidence="9">3.2.1.58</ecNumber>
    </recommendedName>
</protein>
<dbReference type="Gene3D" id="3.20.20.80">
    <property type="entry name" value="Glycosidases"/>
    <property type="match status" value="1"/>
</dbReference>
<dbReference type="AlphaFoldDB" id="A0A316UID7"/>
<dbReference type="EMBL" id="KZ819321">
    <property type="protein sequence ID" value="PWN23703.1"/>
    <property type="molecule type" value="Genomic_DNA"/>
</dbReference>
<dbReference type="GO" id="GO:0005576">
    <property type="term" value="C:extracellular region"/>
    <property type="evidence" value="ECO:0007669"/>
    <property type="project" value="UniProtKB-SubCell"/>
</dbReference>
<reference evidence="13 14" key="1">
    <citation type="journal article" date="2018" name="Mol. Biol. Evol.">
        <title>Broad Genomic Sampling Reveals a Smut Pathogenic Ancestry of the Fungal Clade Ustilaginomycotina.</title>
        <authorList>
            <person name="Kijpornyongpan T."/>
            <person name="Mondo S.J."/>
            <person name="Barry K."/>
            <person name="Sandor L."/>
            <person name="Lee J."/>
            <person name="Lipzen A."/>
            <person name="Pangilinan J."/>
            <person name="LaButti K."/>
            <person name="Hainaut M."/>
            <person name="Henrissat B."/>
            <person name="Grigoriev I.V."/>
            <person name="Spatafora J.W."/>
            <person name="Aime M.C."/>
        </authorList>
    </citation>
    <scope>NUCLEOTIDE SEQUENCE [LARGE SCALE GENOMIC DNA]</scope>
    <source>
        <strain evidence="13 14">MCA 4718</strain>
    </source>
</reference>
<evidence type="ECO:0000256" key="9">
    <source>
        <dbReference type="ARBA" id="ARBA00038929"/>
    </source>
</evidence>
<dbReference type="GeneID" id="37012289"/>
<evidence type="ECO:0000256" key="3">
    <source>
        <dbReference type="ARBA" id="ARBA00022525"/>
    </source>
</evidence>
<name>A0A316UID7_9BASI</name>
<dbReference type="GO" id="GO:0071555">
    <property type="term" value="P:cell wall organization"/>
    <property type="evidence" value="ECO:0007669"/>
    <property type="project" value="UniProtKB-KW"/>
</dbReference>
<keyword evidence="5 10" id="KW-0378">Hydrolase</keyword>
<feature type="compositionally biased region" description="Low complexity" evidence="11">
    <location>
        <begin position="23"/>
        <end position="36"/>
    </location>
</feature>
<evidence type="ECO:0000259" key="12">
    <source>
        <dbReference type="Pfam" id="PF00150"/>
    </source>
</evidence>
<keyword evidence="6 10" id="KW-0326">Glycosidase</keyword>
<evidence type="ECO:0000256" key="4">
    <source>
        <dbReference type="ARBA" id="ARBA00022729"/>
    </source>
</evidence>
<dbReference type="OrthoDB" id="62120at2759"/>
<feature type="compositionally biased region" description="Low complexity" evidence="11">
    <location>
        <begin position="1"/>
        <end position="16"/>
    </location>
</feature>
<dbReference type="InterPro" id="IPR017853">
    <property type="entry name" value="GH"/>
</dbReference>